<protein>
    <submittedName>
        <fullName evidence="1">Uncharacterized protein</fullName>
    </submittedName>
</protein>
<reference evidence="1" key="1">
    <citation type="submission" date="2012-10" db="EMBL/GenBank/DDBJ databases">
        <authorList>
            <person name="Harkins D.M."/>
            <person name="Durkin A.S."/>
            <person name="Brinkac L.M."/>
            <person name="Selengut J.D."/>
            <person name="Sanka R."/>
            <person name="DePew J."/>
            <person name="Purushe J."/>
            <person name="Picardeau M."/>
            <person name="Werts C."/>
            <person name="Goarant C."/>
            <person name="Vinetz J.M."/>
            <person name="Sutton G.G."/>
            <person name="Nelson W.C."/>
            <person name="Fouts D.E."/>
        </authorList>
    </citation>
    <scope>NUCLEOTIDE SEQUENCE [LARGE SCALE GENOMIC DNA]</scope>
    <source>
        <strain evidence="1">200802841</strain>
    </source>
</reference>
<dbReference type="EMBL" id="AKWH02000029">
    <property type="protein sequence ID" value="EKO52188.1"/>
    <property type="molecule type" value="Genomic_DNA"/>
</dbReference>
<accession>A0A828Y8Y7</accession>
<dbReference type="Proteomes" id="UP000006339">
    <property type="component" value="Unassembled WGS sequence"/>
</dbReference>
<evidence type="ECO:0000313" key="2">
    <source>
        <dbReference type="Proteomes" id="UP000006339"/>
    </source>
</evidence>
<dbReference type="AlphaFoldDB" id="A0A828Y8Y7"/>
<evidence type="ECO:0000313" key="1">
    <source>
        <dbReference type="EMBL" id="EKO52188.1"/>
    </source>
</evidence>
<keyword evidence="2" id="KW-1185">Reference proteome</keyword>
<sequence>MNTNFRILLEVLENISKLTYGLLQNLKISGRELLKKFANSRYDGFCRNSKDLLETSKVLSLELLKNESSPFVSVTLKWTIEAVL</sequence>
<gene>
    <name evidence="1" type="ORF">LEP1GSC131_4291</name>
</gene>
<organism evidence="1 2">
    <name type="scientific">Leptospira kirschneri str. 200802841</name>
    <dbReference type="NCBI Taxonomy" id="1193047"/>
    <lineage>
        <taxon>Bacteria</taxon>
        <taxon>Pseudomonadati</taxon>
        <taxon>Spirochaetota</taxon>
        <taxon>Spirochaetia</taxon>
        <taxon>Leptospirales</taxon>
        <taxon>Leptospiraceae</taxon>
        <taxon>Leptospira</taxon>
    </lineage>
</organism>
<proteinExistence type="predicted"/>
<comment type="caution">
    <text evidence="1">The sequence shown here is derived from an EMBL/GenBank/DDBJ whole genome shotgun (WGS) entry which is preliminary data.</text>
</comment>
<dbReference type="RefSeq" id="WP_004755618.1">
    <property type="nucleotide sequence ID" value="NZ_AKWH02000029.1"/>
</dbReference>
<name>A0A828Y8Y7_9LEPT</name>